<accession>A0ABT9UW53</accession>
<sequence>MIERKNLYIINNNSNDIFNFIYNKKTGIAYRIFKENQWSDYNIIAENCNENFHLALLPNGLIYLFYVDIKGNLLLKIYDNSNWSKELVLQKSKNNIYKMDFKIATVGNEIHIIYMILNKNDNTQILSHQKIQKIDKISHIKIIDVLKFNSNNFFNIYVNNKENLYIVYQRFTNQYAIGYKVFNLKDNTYSDFNNIDTKTDYFSNFTFSFITEDSIFSIENKSTKNIYVNENLITELTDKLKKEETRNIFQENKLCDIKDNLNKFLDNKKLLFENIDFLQENLISKEEKITKLENLNMEINKKVLNLNKEILELKKELDKTNSPLKKLLNNILKKFNENT</sequence>
<dbReference type="Proteomes" id="UP001228504">
    <property type="component" value="Unassembled WGS sequence"/>
</dbReference>
<feature type="coiled-coil region" evidence="1">
    <location>
        <begin position="233"/>
        <end position="316"/>
    </location>
</feature>
<gene>
    <name evidence="2" type="ORF">J2S18_002492</name>
</gene>
<comment type="caution">
    <text evidence="2">The sequence shown here is derived from an EMBL/GenBank/DDBJ whole genome shotgun (WGS) entry which is preliminary data.</text>
</comment>
<evidence type="ECO:0000313" key="3">
    <source>
        <dbReference type="Proteomes" id="UP001228504"/>
    </source>
</evidence>
<proteinExistence type="predicted"/>
<keyword evidence="3" id="KW-1185">Reference proteome</keyword>
<evidence type="ECO:0000313" key="2">
    <source>
        <dbReference type="EMBL" id="MDQ0150544.1"/>
    </source>
</evidence>
<keyword evidence="1" id="KW-0175">Coiled coil</keyword>
<protein>
    <submittedName>
        <fullName evidence="2">Coiled-coil protein SlyX</fullName>
    </submittedName>
</protein>
<evidence type="ECO:0000256" key="1">
    <source>
        <dbReference type="SAM" id="Coils"/>
    </source>
</evidence>
<dbReference type="EMBL" id="JAUSUF010000010">
    <property type="protein sequence ID" value="MDQ0150544.1"/>
    <property type="molecule type" value="Genomic_DNA"/>
</dbReference>
<name>A0ABT9UW53_9FIRM</name>
<organism evidence="2 3">
    <name type="scientific">Eubacterium multiforme</name>
    <dbReference type="NCBI Taxonomy" id="83339"/>
    <lineage>
        <taxon>Bacteria</taxon>
        <taxon>Bacillati</taxon>
        <taxon>Bacillota</taxon>
        <taxon>Clostridia</taxon>
        <taxon>Eubacteriales</taxon>
        <taxon>Eubacteriaceae</taxon>
        <taxon>Eubacterium</taxon>
    </lineage>
</organism>
<dbReference type="RefSeq" id="WP_307487259.1">
    <property type="nucleotide sequence ID" value="NZ_JAUSUF010000010.1"/>
</dbReference>
<reference evidence="2 3" key="1">
    <citation type="submission" date="2023-07" db="EMBL/GenBank/DDBJ databases">
        <title>Genomic Encyclopedia of Type Strains, Phase IV (KMG-IV): sequencing the most valuable type-strain genomes for metagenomic binning, comparative biology and taxonomic classification.</title>
        <authorList>
            <person name="Goeker M."/>
        </authorList>
    </citation>
    <scope>NUCLEOTIDE SEQUENCE [LARGE SCALE GENOMIC DNA]</scope>
    <source>
        <strain evidence="2 3">DSM 20694</strain>
    </source>
</reference>